<dbReference type="PANTHER" id="PTHR45911:SF3">
    <property type="entry name" value="DYSFERLIN-RELATED"/>
    <property type="match status" value="1"/>
</dbReference>
<dbReference type="InterPro" id="IPR000008">
    <property type="entry name" value="C2_dom"/>
</dbReference>
<dbReference type="Pfam" id="PF00168">
    <property type="entry name" value="C2"/>
    <property type="match status" value="3"/>
</dbReference>
<evidence type="ECO:0000313" key="12">
    <source>
        <dbReference type="Proteomes" id="UP000472265"/>
    </source>
</evidence>
<dbReference type="GO" id="GO:0046928">
    <property type="term" value="P:regulation of neurotransmitter secretion"/>
    <property type="evidence" value="ECO:0007669"/>
    <property type="project" value="TreeGrafter"/>
</dbReference>
<dbReference type="CDD" id="cd04042">
    <property type="entry name" value="C2A_MCTP_PRT"/>
    <property type="match status" value="1"/>
</dbReference>
<dbReference type="GO" id="GO:0030672">
    <property type="term" value="C:synaptic vesicle membrane"/>
    <property type="evidence" value="ECO:0007669"/>
    <property type="project" value="TreeGrafter"/>
</dbReference>
<dbReference type="GO" id="GO:0005509">
    <property type="term" value="F:calcium ion binding"/>
    <property type="evidence" value="ECO:0007669"/>
    <property type="project" value="TreeGrafter"/>
</dbReference>
<dbReference type="SMART" id="SM00239">
    <property type="entry name" value="C2"/>
    <property type="match status" value="3"/>
</dbReference>
<dbReference type="Proteomes" id="UP000472265">
    <property type="component" value="Chromosome 12"/>
</dbReference>
<evidence type="ECO:0000256" key="3">
    <source>
        <dbReference type="ARBA" id="ARBA00022692"/>
    </source>
</evidence>
<reference evidence="11" key="3">
    <citation type="submission" date="2025-09" db="UniProtKB">
        <authorList>
            <consortium name="Ensembl"/>
        </authorList>
    </citation>
    <scope>IDENTIFICATION</scope>
</reference>
<feature type="domain" description="C2" evidence="10">
    <location>
        <begin position="288"/>
        <end position="401"/>
    </location>
</feature>
<dbReference type="Gene3D" id="2.60.40.150">
    <property type="entry name" value="C2 domain"/>
    <property type="match status" value="3"/>
</dbReference>
<evidence type="ECO:0000256" key="1">
    <source>
        <dbReference type="ARBA" id="ARBA00004141"/>
    </source>
</evidence>
<dbReference type="PRINTS" id="PR00360">
    <property type="entry name" value="C2DOMAIN"/>
</dbReference>
<keyword evidence="8 9" id="KW-0472">Membrane</keyword>
<keyword evidence="4" id="KW-0479">Metal-binding</keyword>
<feature type="domain" description="C2" evidence="10">
    <location>
        <begin position="3"/>
        <end position="120"/>
    </location>
</feature>
<name>A0A671XF72_SPAAU</name>
<evidence type="ECO:0000256" key="5">
    <source>
        <dbReference type="ARBA" id="ARBA00022737"/>
    </source>
</evidence>
<proteinExistence type="inferred from homology"/>
<keyword evidence="7 9" id="KW-1133">Transmembrane helix</keyword>
<comment type="subcellular location">
    <subcellularLocation>
        <location evidence="1">Membrane</location>
        <topology evidence="1">Multi-pass membrane protein</topology>
    </subcellularLocation>
</comment>
<evidence type="ECO:0000256" key="7">
    <source>
        <dbReference type="ARBA" id="ARBA00022989"/>
    </source>
</evidence>
<dbReference type="InterPro" id="IPR035892">
    <property type="entry name" value="C2_domain_sf"/>
</dbReference>
<dbReference type="GeneTree" id="ENSGT00940000156031"/>
<organism evidence="11 12">
    <name type="scientific">Sparus aurata</name>
    <name type="common">Gilthead sea bream</name>
    <dbReference type="NCBI Taxonomy" id="8175"/>
    <lineage>
        <taxon>Eukaryota</taxon>
        <taxon>Metazoa</taxon>
        <taxon>Chordata</taxon>
        <taxon>Craniata</taxon>
        <taxon>Vertebrata</taxon>
        <taxon>Euteleostomi</taxon>
        <taxon>Actinopterygii</taxon>
        <taxon>Neopterygii</taxon>
        <taxon>Teleostei</taxon>
        <taxon>Neoteleostei</taxon>
        <taxon>Acanthomorphata</taxon>
        <taxon>Eupercaria</taxon>
        <taxon>Spariformes</taxon>
        <taxon>Sparidae</taxon>
        <taxon>Sparus</taxon>
    </lineage>
</organism>
<dbReference type="Ensembl" id="ENSSAUT00010051415.1">
    <property type="protein sequence ID" value="ENSSAUP00010048876.1"/>
    <property type="gene ID" value="ENSSAUG00010019837.1"/>
</dbReference>
<protein>
    <submittedName>
        <fullName evidence="11">Multiple C2 and transmembrane domain containing 1</fullName>
    </submittedName>
</protein>
<accession>A0A671XF72</accession>
<evidence type="ECO:0000256" key="2">
    <source>
        <dbReference type="ARBA" id="ARBA00007923"/>
    </source>
</evidence>
<comment type="similarity">
    <text evidence="2">Belongs to the MCTP family.</text>
</comment>
<evidence type="ECO:0000256" key="6">
    <source>
        <dbReference type="ARBA" id="ARBA00022837"/>
    </source>
</evidence>
<evidence type="ECO:0000256" key="8">
    <source>
        <dbReference type="ARBA" id="ARBA00023136"/>
    </source>
</evidence>
<feature type="domain" description="C2" evidence="10">
    <location>
        <begin position="133"/>
        <end position="246"/>
    </location>
</feature>
<dbReference type="AlphaFoldDB" id="A0A671XF72"/>
<feature type="transmembrane region" description="Helical" evidence="9">
    <location>
        <begin position="488"/>
        <end position="516"/>
    </location>
</feature>
<evidence type="ECO:0000256" key="9">
    <source>
        <dbReference type="SAM" id="Phobius"/>
    </source>
</evidence>
<keyword evidence="3 9" id="KW-0812">Transmembrane</keyword>
<dbReference type="PROSITE" id="PS50004">
    <property type="entry name" value="C2"/>
    <property type="match status" value="3"/>
</dbReference>
<evidence type="ECO:0000313" key="11">
    <source>
        <dbReference type="Ensembl" id="ENSSAUP00010048876.1"/>
    </source>
</evidence>
<keyword evidence="12" id="KW-1185">Reference proteome</keyword>
<keyword evidence="6" id="KW-0106">Calcium</keyword>
<feature type="transmembrane region" description="Helical" evidence="9">
    <location>
        <begin position="572"/>
        <end position="600"/>
    </location>
</feature>
<sequence>MGAPCASGVTTDRSIHSSGMYKLEIELKRGHNLAVRDRGGSSDPYVKFKLAGKEVFRSKTIHKNLNPVWDEKTTLILDCLSEPLYVKVFDYDFGLQDDFMGSAYLYLESLEQQRCVSPLINATDWFHLCVSSYSRSLRLSELHRKSQLWRGIVSIALIEGRNLIPMDPNGLSDPYVKFRLGPQKYRSKTLSPQWREQFDLHLYEETGGVLEITVWDRDTGRRDDFIGRCQLDLSTLAKEQTHHLELPLEESRGFVVLLVTLTASAHVSIADLSVTPLDDPQERAEILKRYRVMKSLSNLKDVGIVQVKVMRAEGLMAADVNGKSDPFCVLELNNDRLQTHTVYKNLNPEWNKVFTFNVKDIHSVLEVTVFDEDRDRSADFLGKVAIPLLHIRNGEQKSYVLKNKELTGPTKGVIYLEIDVIYNTVKAALRTVVPAEQKYIEEEPKVSKQLLQQNFNRVKRCIMVLISYGTYINSCFEWESAQRSIISFVLFVVVVWNFELYMLPLGLLLLLVWNYFFSSSSRDTSDTESEHKGFMDKLYAIQDVFISVQNALDEVASHGERIKNTFNWTVPFLSWLAITALCSATVLLYLIPLRYLVLAWGVNKFTKKLRDPYMIDNNELLDFLSRVPSDVQVVRDSSRVCNTGRKTRSSLKPPEHVGYLRFKFWMITSVCSKLDHNN</sequence>
<dbReference type="CDD" id="cd08377">
    <property type="entry name" value="C2C_MCTP_PRT"/>
    <property type="match status" value="1"/>
</dbReference>
<dbReference type="SUPFAM" id="SSF49562">
    <property type="entry name" value="C2 domain (Calcium/lipid-binding domain, CaLB)"/>
    <property type="match status" value="3"/>
</dbReference>
<evidence type="ECO:0000256" key="4">
    <source>
        <dbReference type="ARBA" id="ARBA00022723"/>
    </source>
</evidence>
<evidence type="ECO:0000259" key="10">
    <source>
        <dbReference type="PROSITE" id="PS50004"/>
    </source>
</evidence>
<dbReference type="FunFam" id="2.60.40.150:FF:000050">
    <property type="entry name" value="Multiple C2 and transmembrane domain containing 1"/>
    <property type="match status" value="1"/>
</dbReference>
<dbReference type="FunFam" id="2.60.40.150:FF:000019">
    <property type="entry name" value="Multiple C2 and transmembrane domain-containing protein 2 isoform 1"/>
    <property type="match status" value="1"/>
</dbReference>
<dbReference type="CDD" id="cd08376">
    <property type="entry name" value="C2B_MCTP_PRT"/>
    <property type="match status" value="1"/>
</dbReference>
<dbReference type="PANTHER" id="PTHR45911">
    <property type="entry name" value="C2 DOMAIN-CONTAINING PROTEIN"/>
    <property type="match status" value="1"/>
</dbReference>
<gene>
    <name evidence="11" type="primary">MCTP1</name>
    <name evidence="11" type="synonym">mctp1b</name>
</gene>
<reference evidence="11" key="2">
    <citation type="submission" date="2025-08" db="UniProtKB">
        <authorList>
            <consortium name="Ensembl"/>
        </authorList>
    </citation>
    <scope>IDENTIFICATION</scope>
</reference>
<keyword evidence="5" id="KW-0677">Repeat</keyword>
<reference evidence="11" key="1">
    <citation type="submission" date="2021-04" db="EMBL/GenBank/DDBJ databases">
        <authorList>
            <consortium name="Wellcome Sanger Institute Data Sharing"/>
        </authorList>
    </citation>
    <scope>NUCLEOTIDE SEQUENCE [LARGE SCALE GENOMIC DNA]</scope>
</reference>